<dbReference type="EMBL" id="SJPJ01000001">
    <property type="protein sequence ID" value="TWT80354.1"/>
    <property type="molecule type" value="Genomic_DNA"/>
</dbReference>
<dbReference type="Proteomes" id="UP000315010">
    <property type="component" value="Unassembled WGS sequence"/>
</dbReference>
<comment type="caution">
    <text evidence="1">The sequence shown here is derived from an EMBL/GenBank/DDBJ whole genome shotgun (WGS) entry which is preliminary data.</text>
</comment>
<proteinExistence type="predicted"/>
<organism evidence="1 2">
    <name type="scientific">Novipirellula herctigrandis</name>
    <dbReference type="NCBI Taxonomy" id="2527986"/>
    <lineage>
        <taxon>Bacteria</taxon>
        <taxon>Pseudomonadati</taxon>
        <taxon>Planctomycetota</taxon>
        <taxon>Planctomycetia</taxon>
        <taxon>Pirellulales</taxon>
        <taxon>Pirellulaceae</taxon>
        <taxon>Novipirellula</taxon>
    </lineage>
</organism>
<reference evidence="1 2" key="1">
    <citation type="submission" date="2019-02" db="EMBL/GenBank/DDBJ databases">
        <title>Deep-cultivation of Planctomycetes and their phenomic and genomic characterization uncovers novel biology.</title>
        <authorList>
            <person name="Wiegand S."/>
            <person name="Jogler M."/>
            <person name="Boedeker C."/>
            <person name="Pinto D."/>
            <person name="Vollmers J."/>
            <person name="Rivas-Marin E."/>
            <person name="Kohn T."/>
            <person name="Peeters S.H."/>
            <person name="Heuer A."/>
            <person name="Rast P."/>
            <person name="Oberbeckmann S."/>
            <person name="Bunk B."/>
            <person name="Jeske O."/>
            <person name="Meyerdierks A."/>
            <person name="Storesund J.E."/>
            <person name="Kallscheuer N."/>
            <person name="Luecker S."/>
            <person name="Lage O.M."/>
            <person name="Pohl T."/>
            <person name="Merkel B.J."/>
            <person name="Hornburger P."/>
            <person name="Mueller R.-W."/>
            <person name="Bruemmer F."/>
            <person name="Labrenz M."/>
            <person name="Spormann A.M."/>
            <person name="Op Den Camp H."/>
            <person name="Overmann J."/>
            <person name="Amann R."/>
            <person name="Jetten M.S.M."/>
            <person name="Mascher T."/>
            <person name="Medema M.H."/>
            <person name="Devos D.P."/>
            <person name="Kaster A.-K."/>
            <person name="Ovreas L."/>
            <person name="Rohde M."/>
            <person name="Galperin M.Y."/>
            <person name="Jogler C."/>
        </authorList>
    </citation>
    <scope>NUCLEOTIDE SEQUENCE [LARGE SCALE GENOMIC DNA]</scope>
    <source>
        <strain evidence="1 2">CA13</strain>
    </source>
</reference>
<name>A0A5C5YZ82_9BACT</name>
<accession>A0A5C5YZ82</accession>
<evidence type="ECO:0000313" key="2">
    <source>
        <dbReference type="Proteomes" id="UP000315010"/>
    </source>
</evidence>
<evidence type="ECO:0000313" key="1">
    <source>
        <dbReference type="EMBL" id="TWT80354.1"/>
    </source>
</evidence>
<keyword evidence="2" id="KW-1185">Reference proteome</keyword>
<sequence precursor="true">MKEVLHRKWPWNLIMQSDHELSKFEPIALYNLQEKPKGNFINLVEQKKRIDTMQREYADIFKLKRRTVPVTNVENKNE</sequence>
<dbReference type="AlphaFoldDB" id="A0A5C5YZ82"/>
<protein>
    <submittedName>
        <fullName evidence="1">Uncharacterized protein</fullName>
    </submittedName>
</protein>
<gene>
    <name evidence="1" type="ORF">CA13_17670</name>
</gene>